<keyword evidence="5 11" id="KW-0732">Signal</keyword>
<keyword evidence="8 11" id="KW-0624">Polysaccharide degradation</keyword>
<dbReference type="Pfam" id="PF00734">
    <property type="entry name" value="CBM_1"/>
    <property type="match status" value="1"/>
</dbReference>
<feature type="region of interest" description="Disordered" evidence="12">
    <location>
        <begin position="263"/>
        <end position="291"/>
    </location>
</feature>
<dbReference type="EMBL" id="JAGPNK010000010">
    <property type="protein sequence ID" value="KAH7312582.1"/>
    <property type="molecule type" value="Genomic_DNA"/>
</dbReference>
<dbReference type="GO" id="GO:0005576">
    <property type="term" value="C:extracellular region"/>
    <property type="evidence" value="ECO:0007669"/>
    <property type="project" value="UniProtKB-SubCell"/>
</dbReference>
<feature type="domain" description="CBM1" evidence="13">
    <location>
        <begin position="293"/>
        <end position="329"/>
    </location>
</feature>
<keyword evidence="6 11" id="KW-0378">Hydrolase</keyword>
<comment type="caution">
    <text evidence="14">The sequence shown here is derived from an EMBL/GenBank/DDBJ whole genome shotgun (WGS) entry which is preliminary data.</text>
</comment>
<dbReference type="InterPro" id="IPR029058">
    <property type="entry name" value="AB_hydrolase_fold"/>
</dbReference>
<dbReference type="Proteomes" id="UP000813444">
    <property type="component" value="Unassembled WGS sequence"/>
</dbReference>
<dbReference type="PANTHER" id="PTHR38050">
    <property type="match status" value="1"/>
</dbReference>
<accession>A0A8K0SSA9</accession>
<evidence type="ECO:0000256" key="4">
    <source>
        <dbReference type="ARBA" id="ARBA00022651"/>
    </source>
</evidence>
<keyword evidence="3 11" id="KW-0964">Secreted</keyword>
<feature type="chain" id="PRO_5035490387" description="Feruloyl esterase C" evidence="11">
    <location>
        <begin position="22"/>
        <end position="329"/>
    </location>
</feature>
<comment type="function">
    <text evidence="9 11">Involved in degradation of plant cell walls. Hydrolyzes the feruloyl-arabinose ester bond in arabinoxylans, and the feruloyl-galactose ester bond in pectin. Active against paranitrophenyl-acetate, methyl ferulate and wheat arabinoxylan.</text>
</comment>
<comment type="similarity">
    <text evidence="2 11">Belongs to the faeC family.</text>
</comment>
<protein>
    <recommendedName>
        <fullName evidence="11">Feruloyl esterase C</fullName>
        <ecNumber evidence="11">3.1.1.73</ecNumber>
    </recommendedName>
    <alternativeName>
        <fullName evidence="11">Ferulic acid esterase C</fullName>
    </alternativeName>
</protein>
<evidence type="ECO:0000256" key="9">
    <source>
        <dbReference type="ARBA" id="ARBA00025250"/>
    </source>
</evidence>
<dbReference type="InterPro" id="IPR043595">
    <property type="entry name" value="FaeB/C/D"/>
</dbReference>
<dbReference type="Gene3D" id="3.40.50.1820">
    <property type="entry name" value="alpha/beta hydrolase"/>
    <property type="match status" value="1"/>
</dbReference>
<comment type="subcellular location">
    <subcellularLocation>
        <location evidence="1 11">Secreted</location>
    </subcellularLocation>
</comment>
<evidence type="ECO:0000256" key="12">
    <source>
        <dbReference type="SAM" id="MobiDB-lite"/>
    </source>
</evidence>
<dbReference type="SUPFAM" id="SSF53474">
    <property type="entry name" value="alpha/beta-Hydrolases"/>
    <property type="match status" value="1"/>
</dbReference>
<evidence type="ECO:0000256" key="2">
    <source>
        <dbReference type="ARBA" id="ARBA00010278"/>
    </source>
</evidence>
<dbReference type="GO" id="GO:0030248">
    <property type="term" value="F:cellulose binding"/>
    <property type="evidence" value="ECO:0007669"/>
    <property type="project" value="InterPro"/>
</dbReference>
<evidence type="ECO:0000256" key="8">
    <source>
        <dbReference type="ARBA" id="ARBA00023326"/>
    </source>
</evidence>
<proteinExistence type="inferred from homology"/>
<dbReference type="PROSITE" id="PS51164">
    <property type="entry name" value="CBM1_2"/>
    <property type="match status" value="1"/>
</dbReference>
<evidence type="ECO:0000256" key="7">
    <source>
        <dbReference type="ARBA" id="ARBA00023277"/>
    </source>
</evidence>
<dbReference type="GO" id="GO:0045493">
    <property type="term" value="P:xylan catabolic process"/>
    <property type="evidence" value="ECO:0007669"/>
    <property type="project" value="UniProtKB-UniRule"/>
</dbReference>
<evidence type="ECO:0000256" key="1">
    <source>
        <dbReference type="ARBA" id="ARBA00004613"/>
    </source>
</evidence>
<reference evidence="14" key="1">
    <citation type="journal article" date="2021" name="Nat. Commun.">
        <title>Genetic determinants of endophytism in the Arabidopsis root mycobiome.</title>
        <authorList>
            <person name="Mesny F."/>
            <person name="Miyauchi S."/>
            <person name="Thiergart T."/>
            <person name="Pickel B."/>
            <person name="Atanasova L."/>
            <person name="Karlsson M."/>
            <person name="Huettel B."/>
            <person name="Barry K.W."/>
            <person name="Haridas S."/>
            <person name="Chen C."/>
            <person name="Bauer D."/>
            <person name="Andreopoulos W."/>
            <person name="Pangilinan J."/>
            <person name="LaButti K."/>
            <person name="Riley R."/>
            <person name="Lipzen A."/>
            <person name="Clum A."/>
            <person name="Drula E."/>
            <person name="Henrissat B."/>
            <person name="Kohler A."/>
            <person name="Grigoriev I.V."/>
            <person name="Martin F.M."/>
            <person name="Hacquard S."/>
        </authorList>
    </citation>
    <scope>NUCLEOTIDE SEQUENCE</scope>
    <source>
        <strain evidence="14">MPI-CAGE-CH-0235</strain>
    </source>
</reference>
<name>A0A8K0SSA9_9HYPO</name>
<dbReference type="AlphaFoldDB" id="A0A8K0SSA9"/>
<sequence>MVSFSSLLTVLLAATVDLAFAQTTGCGRSPPTSGTKSIGNRQYILQVPNNYNPNTRYKLIFGFHWLSGSMTNVAPGYYGLRSLAGETAIFVAPNGLNAGWANSGDADIAFVDQILSQVESQLCVDTSQRFAAGFSYGGGMSYALSCARSNIFRAVAIYGGAQLSGCSGGNSPVPYLGIHGVTDNVLPIASGRQLRDRYLGLNGCASRNAPEPPGGSSQFIKTEYSCRAGYPVTWIAHGGGHVGDASQNGVNYFATETWAFFQRLPSTGGGTNPPPSTTTTGPQPTNTSPPPGNCAPRWGQCGGQGWTGATCCEAGSTCTVSNQWYSQCI</sequence>
<evidence type="ECO:0000256" key="11">
    <source>
        <dbReference type="RuleBase" id="RU367094"/>
    </source>
</evidence>
<feature type="signal peptide" evidence="11">
    <location>
        <begin position="1"/>
        <end position="21"/>
    </location>
</feature>
<evidence type="ECO:0000256" key="10">
    <source>
        <dbReference type="ARBA" id="ARBA00034075"/>
    </source>
</evidence>
<dbReference type="EC" id="3.1.1.73" evidence="11"/>
<evidence type="ECO:0000259" key="13">
    <source>
        <dbReference type="PROSITE" id="PS51164"/>
    </source>
</evidence>
<dbReference type="OrthoDB" id="424610at2759"/>
<comment type="catalytic activity">
    <reaction evidence="10 11">
        <text>feruloyl-polysaccharide + H2O = ferulate + polysaccharide.</text>
        <dbReference type="EC" id="3.1.1.73"/>
    </reaction>
</comment>
<evidence type="ECO:0000256" key="3">
    <source>
        <dbReference type="ARBA" id="ARBA00022525"/>
    </source>
</evidence>
<feature type="compositionally biased region" description="Low complexity" evidence="12">
    <location>
        <begin position="277"/>
        <end position="286"/>
    </location>
</feature>
<evidence type="ECO:0000256" key="6">
    <source>
        <dbReference type="ARBA" id="ARBA00022801"/>
    </source>
</evidence>
<dbReference type="GO" id="GO:0030600">
    <property type="term" value="F:feruloyl esterase activity"/>
    <property type="evidence" value="ECO:0007669"/>
    <property type="project" value="UniProtKB-UniRule"/>
</dbReference>
<evidence type="ECO:0000256" key="5">
    <source>
        <dbReference type="ARBA" id="ARBA00022729"/>
    </source>
</evidence>
<dbReference type="SMART" id="SM00236">
    <property type="entry name" value="fCBD"/>
    <property type="match status" value="1"/>
</dbReference>
<keyword evidence="4 11" id="KW-0858">Xylan degradation</keyword>
<dbReference type="PROSITE" id="PS00562">
    <property type="entry name" value="CBM1_1"/>
    <property type="match status" value="1"/>
</dbReference>
<organism evidence="14 15">
    <name type="scientific">Stachybotrys elegans</name>
    <dbReference type="NCBI Taxonomy" id="80388"/>
    <lineage>
        <taxon>Eukaryota</taxon>
        <taxon>Fungi</taxon>
        <taxon>Dikarya</taxon>
        <taxon>Ascomycota</taxon>
        <taxon>Pezizomycotina</taxon>
        <taxon>Sordariomycetes</taxon>
        <taxon>Hypocreomycetidae</taxon>
        <taxon>Hypocreales</taxon>
        <taxon>Stachybotryaceae</taxon>
        <taxon>Stachybotrys</taxon>
    </lineage>
</organism>
<dbReference type="PANTHER" id="PTHR38050:SF1">
    <property type="entry name" value="FERULOYL ESTERASE C"/>
    <property type="match status" value="1"/>
</dbReference>
<keyword evidence="15" id="KW-1185">Reference proteome</keyword>
<evidence type="ECO:0000313" key="14">
    <source>
        <dbReference type="EMBL" id="KAH7312582.1"/>
    </source>
</evidence>
<evidence type="ECO:0000313" key="15">
    <source>
        <dbReference type="Proteomes" id="UP000813444"/>
    </source>
</evidence>
<dbReference type="InterPro" id="IPR000254">
    <property type="entry name" value="CBD"/>
</dbReference>
<gene>
    <name evidence="14" type="ORF">B0I35DRAFT_488249</name>
</gene>
<keyword evidence="7 11" id="KW-0119">Carbohydrate metabolism</keyword>